<dbReference type="PIRSF" id="PIRSF000164">
    <property type="entry name" value="DHO_oxidase"/>
    <property type="match status" value="1"/>
</dbReference>
<feature type="binding site" evidence="11">
    <location>
        <position position="182"/>
    </location>
    <ligand>
        <name>substrate</name>
    </ligand>
</feature>
<feature type="binding site" evidence="11">
    <location>
        <position position="250"/>
    </location>
    <ligand>
        <name>FMN</name>
        <dbReference type="ChEBI" id="CHEBI:58210"/>
    </ligand>
</feature>
<dbReference type="CDD" id="cd04738">
    <property type="entry name" value="DHOD_2_like"/>
    <property type="match status" value="1"/>
</dbReference>
<dbReference type="Pfam" id="PF01180">
    <property type="entry name" value="DHO_dh"/>
    <property type="match status" value="1"/>
</dbReference>
<dbReference type="NCBIfam" id="NF003646">
    <property type="entry name" value="PRK05286.1-4"/>
    <property type="match status" value="1"/>
</dbReference>
<dbReference type="NCBIfam" id="TIGR01036">
    <property type="entry name" value="pyrD_sub2"/>
    <property type="match status" value="1"/>
</dbReference>
<keyword evidence="6 11" id="KW-0288">FMN</keyword>
<evidence type="ECO:0000259" key="12">
    <source>
        <dbReference type="Pfam" id="PF01180"/>
    </source>
</evidence>
<dbReference type="Gene3D" id="3.20.20.70">
    <property type="entry name" value="Aldolase class I"/>
    <property type="match status" value="1"/>
</dbReference>
<feature type="active site" description="Nucleophile" evidence="11">
    <location>
        <position position="180"/>
    </location>
</feature>
<feature type="binding site" evidence="11">
    <location>
        <position position="273"/>
    </location>
    <ligand>
        <name>FMN</name>
        <dbReference type="ChEBI" id="CHEBI:58210"/>
    </ligand>
</feature>
<comment type="subcellular location">
    <subcellularLocation>
        <location evidence="11">Cell membrane</location>
        <topology evidence="11">Peripheral membrane protein</topology>
    </subcellularLocation>
    <subcellularLocation>
        <location evidence="2">Membrane</location>
    </subcellularLocation>
</comment>
<feature type="binding site" evidence="11">
    <location>
        <begin position="323"/>
        <end position="324"/>
    </location>
    <ligand>
        <name>FMN</name>
        <dbReference type="ChEBI" id="CHEBI:58210"/>
    </ligand>
</feature>
<dbReference type="RefSeq" id="WP_189568795.1">
    <property type="nucleotide sequence ID" value="NZ_BMXI01000004.1"/>
</dbReference>
<comment type="catalytic activity">
    <reaction evidence="10 11">
        <text>(S)-dihydroorotate + a quinone = orotate + a quinol</text>
        <dbReference type="Rhea" id="RHEA:30187"/>
        <dbReference type="ChEBI" id="CHEBI:24646"/>
        <dbReference type="ChEBI" id="CHEBI:30839"/>
        <dbReference type="ChEBI" id="CHEBI:30864"/>
        <dbReference type="ChEBI" id="CHEBI:132124"/>
        <dbReference type="EC" id="1.3.5.2"/>
    </reaction>
</comment>
<feature type="binding site" evidence="11">
    <location>
        <position position="90"/>
    </location>
    <ligand>
        <name>FMN</name>
        <dbReference type="ChEBI" id="CHEBI:58210"/>
    </ligand>
</feature>
<keyword evidence="8 11" id="KW-0560">Oxidoreductase</keyword>
<feature type="domain" description="Dihydroorotate dehydrogenase catalytic" evidence="12">
    <location>
        <begin position="52"/>
        <end position="343"/>
    </location>
</feature>
<evidence type="ECO:0000256" key="3">
    <source>
        <dbReference type="ARBA" id="ARBA00005161"/>
    </source>
</evidence>
<evidence type="ECO:0000256" key="1">
    <source>
        <dbReference type="ARBA" id="ARBA00003125"/>
    </source>
</evidence>
<dbReference type="InterPro" id="IPR013785">
    <property type="entry name" value="Aldolase_TIM"/>
</dbReference>
<dbReference type="HAMAP" id="MF_00225">
    <property type="entry name" value="DHO_dh_type2"/>
    <property type="match status" value="1"/>
</dbReference>
<dbReference type="SUPFAM" id="SSF51395">
    <property type="entry name" value="FMN-linked oxidoreductases"/>
    <property type="match status" value="1"/>
</dbReference>
<feature type="binding site" evidence="11">
    <location>
        <position position="177"/>
    </location>
    <ligand>
        <name>FMN</name>
        <dbReference type="ChEBI" id="CHEBI:58210"/>
    </ligand>
</feature>
<dbReference type="InterPro" id="IPR005720">
    <property type="entry name" value="Dihydroorotate_DH_cat"/>
</dbReference>
<feature type="binding site" evidence="11">
    <location>
        <position position="144"/>
    </location>
    <ligand>
        <name>FMN</name>
        <dbReference type="ChEBI" id="CHEBI:58210"/>
    </ligand>
</feature>
<feature type="binding site" evidence="11">
    <location>
        <position position="70"/>
    </location>
    <ligand>
        <name>substrate</name>
    </ligand>
</feature>
<dbReference type="PANTHER" id="PTHR48109">
    <property type="entry name" value="DIHYDROOROTATE DEHYDROGENASE (QUINONE), MITOCHONDRIAL-RELATED"/>
    <property type="match status" value="1"/>
</dbReference>
<comment type="function">
    <text evidence="1 11">Catalyzes the conversion of dihydroorotate to orotate with quinone as electron acceptor.</text>
</comment>
<organism evidence="13 14">
    <name type="scientific">Roseibacillus persicicus</name>
    <dbReference type="NCBI Taxonomy" id="454148"/>
    <lineage>
        <taxon>Bacteria</taxon>
        <taxon>Pseudomonadati</taxon>
        <taxon>Verrucomicrobiota</taxon>
        <taxon>Verrucomicrobiia</taxon>
        <taxon>Verrucomicrobiales</taxon>
        <taxon>Verrucomicrobiaceae</taxon>
        <taxon>Roseibacillus</taxon>
    </lineage>
</organism>
<evidence type="ECO:0000256" key="4">
    <source>
        <dbReference type="ARBA" id="ARBA00005359"/>
    </source>
</evidence>
<dbReference type="EC" id="1.3.5.2" evidence="11"/>
<dbReference type="PROSITE" id="PS00911">
    <property type="entry name" value="DHODEHASE_1"/>
    <property type="match status" value="1"/>
</dbReference>
<evidence type="ECO:0000313" key="14">
    <source>
        <dbReference type="Proteomes" id="UP000644507"/>
    </source>
</evidence>
<feature type="binding site" evidence="11">
    <location>
        <position position="177"/>
    </location>
    <ligand>
        <name>substrate</name>
    </ligand>
</feature>
<dbReference type="InterPro" id="IPR001295">
    <property type="entry name" value="Dihydroorotate_DH_CS"/>
</dbReference>
<dbReference type="AlphaFoldDB" id="A0A918TJA9"/>
<dbReference type="NCBIfam" id="NF003645">
    <property type="entry name" value="PRK05286.1-2"/>
    <property type="match status" value="1"/>
</dbReference>
<evidence type="ECO:0000256" key="6">
    <source>
        <dbReference type="ARBA" id="ARBA00022643"/>
    </source>
</evidence>
<keyword evidence="9 11" id="KW-0472">Membrane</keyword>
<feature type="binding site" evidence="11">
    <location>
        <position position="302"/>
    </location>
    <ligand>
        <name>FMN</name>
        <dbReference type="ChEBI" id="CHEBI:58210"/>
    </ligand>
</feature>
<comment type="pathway">
    <text evidence="3 11">Pyrimidine metabolism; UMP biosynthesis via de novo pathway; orotate from (S)-dihydroorotate (quinone route): step 1/1.</text>
</comment>
<evidence type="ECO:0000256" key="10">
    <source>
        <dbReference type="ARBA" id="ARBA00048639"/>
    </source>
</evidence>
<reference evidence="13" key="1">
    <citation type="journal article" date="2014" name="Int. J. Syst. Evol. Microbiol.">
        <title>Complete genome sequence of Corynebacterium casei LMG S-19264T (=DSM 44701T), isolated from a smear-ripened cheese.</title>
        <authorList>
            <consortium name="US DOE Joint Genome Institute (JGI-PGF)"/>
            <person name="Walter F."/>
            <person name="Albersmeier A."/>
            <person name="Kalinowski J."/>
            <person name="Ruckert C."/>
        </authorList>
    </citation>
    <scope>NUCLEOTIDE SEQUENCE</scope>
    <source>
        <strain evidence="13">KCTC 12988</strain>
    </source>
</reference>
<feature type="binding site" evidence="11">
    <location>
        <position position="222"/>
    </location>
    <ligand>
        <name>FMN</name>
        <dbReference type="ChEBI" id="CHEBI:58210"/>
    </ligand>
</feature>
<keyword evidence="7 11" id="KW-0665">Pyrimidine biosynthesis</keyword>
<dbReference type="GO" id="GO:0006207">
    <property type="term" value="P:'de novo' pyrimidine nucleobase biosynthetic process"/>
    <property type="evidence" value="ECO:0007669"/>
    <property type="project" value="UniProtKB-UniRule"/>
</dbReference>
<gene>
    <name evidence="11 13" type="primary">pyrD</name>
    <name evidence="13" type="ORF">GCM10007100_12720</name>
</gene>
<dbReference type="GO" id="GO:0106430">
    <property type="term" value="F:dihydroorotate dehydrogenase (quinone) activity"/>
    <property type="evidence" value="ECO:0007669"/>
    <property type="project" value="UniProtKB-EC"/>
</dbReference>
<comment type="caution">
    <text evidence="13">The sequence shown here is derived from an EMBL/GenBank/DDBJ whole genome shotgun (WGS) entry which is preliminary data.</text>
</comment>
<dbReference type="InterPro" id="IPR050074">
    <property type="entry name" value="DHO_dehydrogenase"/>
</dbReference>
<dbReference type="EMBL" id="BMXI01000004">
    <property type="protein sequence ID" value="GHC48305.1"/>
    <property type="molecule type" value="Genomic_DNA"/>
</dbReference>
<dbReference type="GO" id="GO:0005886">
    <property type="term" value="C:plasma membrane"/>
    <property type="evidence" value="ECO:0007669"/>
    <property type="project" value="UniProtKB-SubCell"/>
</dbReference>
<keyword evidence="5 11" id="KW-0285">Flavoprotein</keyword>
<dbReference type="GO" id="GO:0005737">
    <property type="term" value="C:cytoplasm"/>
    <property type="evidence" value="ECO:0007669"/>
    <property type="project" value="InterPro"/>
</dbReference>
<evidence type="ECO:0000256" key="2">
    <source>
        <dbReference type="ARBA" id="ARBA00004370"/>
    </source>
</evidence>
<dbReference type="InterPro" id="IPR012135">
    <property type="entry name" value="Dihydroorotate_DH_1_2"/>
</dbReference>
<dbReference type="GO" id="GO:0044205">
    <property type="term" value="P:'de novo' UMP biosynthetic process"/>
    <property type="evidence" value="ECO:0007669"/>
    <property type="project" value="UniProtKB-UniRule"/>
</dbReference>
<evidence type="ECO:0000256" key="8">
    <source>
        <dbReference type="ARBA" id="ARBA00023002"/>
    </source>
</evidence>
<reference evidence="13" key="2">
    <citation type="submission" date="2020-09" db="EMBL/GenBank/DDBJ databases">
        <authorList>
            <person name="Sun Q."/>
            <person name="Kim S."/>
        </authorList>
    </citation>
    <scope>NUCLEOTIDE SEQUENCE</scope>
    <source>
        <strain evidence="13">KCTC 12988</strain>
    </source>
</reference>
<evidence type="ECO:0000256" key="11">
    <source>
        <dbReference type="HAMAP-Rule" id="MF_00225"/>
    </source>
</evidence>
<feature type="binding site" evidence="11">
    <location>
        <begin position="115"/>
        <end position="119"/>
    </location>
    <ligand>
        <name>substrate</name>
    </ligand>
</feature>
<dbReference type="Proteomes" id="UP000644507">
    <property type="component" value="Unassembled WGS sequence"/>
</dbReference>
<feature type="binding site" evidence="11">
    <location>
        <begin position="251"/>
        <end position="252"/>
    </location>
    <ligand>
        <name>substrate</name>
    </ligand>
</feature>
<accession>A0A918TJA9</accession>
<comment type="subunit">
    <text evidence="11">Monomer.</text>
</comment>
<dbReference type="PROSITE" id="PS00912">
    <property type="entry name" value="DHODEHASE_2"/>
    <property type="match status" value="1"/>
</dbReference>
<evidence type="ECO:0000313" key="13">
    <source>
        <dbReference type="EMBL" id="GHC48305.1"/>
    </source>
</evidence>
<dbReference type="PANTHER" id="PTHR48109:SF4">
    <property type="entry name" value="DIHYDROOROTATE DEHYDROGENASE (QUINONE), MITOCHONDRIAL"/>
    <property type="match status" value="1"/>
</dbReference>
<comment type="similarity">
    <text evidence="4 11">Belongs to the dihydroorotate dehydrogenase family. Type 2 subfamily.</text>
</comment>
<sequence>MLTSTYPLLKSLLFTLDAEKAHHLSLASLRLAEQSKVLAAIAPKIPATDPIECMGLSFAHPVGLAAGLDKEGNSIDAFGRLGFSFIEIGTITPRPQPGNPQPRLFRLPEHQALINRMGFNNPGIDTGVANVRHRQTFQGPVGFNIGKNKITPNENALDDYLIAFRGAYPVADYITVNLSSPNTPGLRDLQAAEPTARLLDALQQEREKLKAATGRQVPIAFKVAPDLQDDHIRELARVFREGGLDALIATNTTIDKSAVKGHKFANEQGGLSGAPETELSTQVIAAFHAELGKEVPIIGVGGIMTAEDALAKLAAGATLLQLYTGFIYRGPKLIQEILNKLPAKKVL</sequence>
<evidence type="ECO:0000256" key="5">
    <source>
        <dbReference type="ARBA" id="ARBA00022630"/>
    </source>
</evidence>
<dbReference type="InterPro" id="IPR005719">
    <property type="entry name" value="Dihydroorotate_DH_2"/>
</dbReference>
<keyword evidence="11" id="KW-1003">Cell membrane</keyword>
<evidence type="ECO:0000256" key="9">
    <source>
        <dbReference type="ARBA" id="ARBA00023136"/>
    </source>
</evidence>
<keyword evidence="14" id="KW-1185">Reference proteome</keyword>
<evidence type="ECO:0000256" key="7">
    <source>
        <dbReference type="ARBA" id="ARBA00022975"/>
    </source>
</evidence>
<dbReference type="NCBIfam" id="NF003644">
    <property type="entry name" value="PRK05286.1-1"/>
    <property type="match status" value="1"/>
</dbReference>
<name>A0A918TJA9_9BACT</name>
<comment type="cofactor">
    <cofactor evidence="11">
        <name>FMN</name>
        <dbReference type="ChEBI" id="CHEBI:58210"/>
    </cofactor>
    <text evidence="11">Binds 1 FMN per subunit.</text>
</comment>
<proteinExistence type="inferred from homology"/>
<feature type="binding site" evidence="11">
    <location>
        <begin position="66"/>
        <end position="70"/>
    </location>
    <ligand>
        <name>FMN</name>
        <dbReference type="ChEBI" id="CHEBI:58210"/>
    </ligand>
</feature>
<dbReference type="NCBIfam" id="NF003652">
    <property type="entry name" value="PRK05286.2-5"/>
    <property type="match status" value="1"/>
</dbReference>
<protein>
    <recommendedName>
        <fullName evidence="11">Dihydroorotate dehydrogenase (quinone)</fullName>
        <ecNumber evidence="11">1.3.5.2</ecNumber>
    </recommendedName>
    <alternativeName>
        <fullName evidence="11">DHOdehase</fullName>
        <shortName evidence="11">DHOD</shortName>
        <shortName evidence="11">DHODase</shortName>
    </alternativeName>
    <alternativeName>
        <fullName evidence="11">Dihydroorotate oxidase</fullName>
    </alternativeName>
</protein>